<dbReference type="Proteomes" id="UP001642360">
    <property type="component" value="Unassembled WGS sequence"/>
</dbReference>
<evidence type="ECO:0000256" key="8">
    <source>
        <dbReference type="ARBA" id="ARBA00023180"/>
    </source>
</evidence>
<keyword evidence="4 9" id="KW-0732">Signal</keyword>
<evidence type="ECO:0000256" key="7">
    <source>
        <dbReference type="ARBA" id="ARBA00023136"/>
    </source>
</evidence>
<keyword evidence="12" id="KW-1185">Reference proteome</keyword>
<name>A0ABC8TGR4_9AQUA</name>
<keyword evidence="8" id="KW-0325">Glycoprotein</keyword>
<feature type="chain" id="PRO_5044882049" description="Leucine-rich repeat-containing N-terminal plant-type domain-containing protein" evidence="9">
    <location>
        <begin position="33"/>
        <end position="177"/>
    </location>
</feature>
<evidence type="ECO:0000313" key="12">
    <source>
        <dbReference type="Proteomes" id="UP001642360"/>
    </source>
</evidence>
<dbReference type="AlphaFoldDB" id="A0ABC8TGR4"/>
<evidence type="ECO:0000256" key="1">
    <source>
        <dbReference type="ARBA" id="ARBA00004479"/>
    </source>
</evidence>
<protein>
    <recommendedName>
        <fullName evidence="10">Leucine-rich repeat-containing N-terminal plant-type domain-containing protein</fullName>
    </recommendedName>
</protein>
<keyword evidence="3" id="KW-0812">Transmembrane</keyword>
<dbReference type="FunFam" id="3.80.10.10:FF:000077">
    <property type="entry name" value="LRR receptor-like serine/threonine-protein kinase ERL1"/>
    <property type="match status" value="1"/>
</dbReference>
<evidence type="ECO:0000256" key="2">
    <source>
        <dbReference type="ARBA" id="ARBA00022614"/>
    </source>
</evidence>
<evidence type="ECO:0000256" key="9">
    <source>
        <dbReference type="SAM" id="SignalP"/>
    </source>
</evidence>
<comment type="caution">
    <text evidence="11">The sequence shown here is derived from an EMBL/GenBank/DDBJ whole genome shotgun (WGS) entry which is preliminary data.</text>
</comment>
<dbReference type="SUPFAM" id="SSF52058">
    <property type="entry name" value="L domain-like"/>
    <property type="match status" value="1"/>
</dbReference>
<dbReference type="Gene3D" id="3.80.10.10">
    <property type="entry name" value="Ribonuclease Inhibitor"/>
    <property type="match status" value="1"/>
</dbReference>
<evidence type="ECO:0000256" key="4">
    <source>
        <dbReference type="ARBA" id="ARBA00022729"/>
    </source>
</evidence>
<keyword evidence="6" id="KW-1133">Transmembrane helix</keyword>
<keyword evidence="2" id="KW-0433">Leucine-rich repeat</keyword>
<evidence type="ECO:0000256" key="3">
    <source>
        <dbReference type="ARBA" id="ARBA00022692"/>
    </source>
</evidence>
<dbReference type="InterPro" id="IPR013210">
    <property type="entry name" value="LRR_N_plant-typ"/>
</dbReference>
<dbReference type="InterPro" id="IPR032675">
    <property type="entry name" value="LRR_dom_sf"/>
</dbReference>
<dbReference type="PANTHER" id="PTHR47988">
    <property type="entry name" value="SOMATIC EMBRYOGENESIS RECEPTOR KINASE 1"/>
    <property type="match status" value="1"/>
</dbReference>
<reference evidence="11 12" key="1">
    <citation type="submission" date="2024-02" db="EMBL/GenBank/DDBJ databases">
        <authorList>
            <person name="Vignale AGUSTIN F."/>
            <person name="Sosa J E."/>
            <person name="Modenutti C."/>
        </authorList>
    </citation>
    <scope>NUCLEOTIDE SEQUENCE [LARGE SCALE GENOMIC DNA]</scope>
</reference>
<sequence>MAFWFDLHRSHSLQVLVFLVFLVCLSFGIVDSEDGATLLEIKKSFRDVDNVLYDWTDSPSSDYCVWRGVMCDNVTFNVIALNLSGLNLDGEISPSMGDLKSLLSVDLRGNCLSGQIPDEIGDCSALKSLDLSFNALNGDIPFSISKLKQLEYLILKNNQLIGLIPSTLSQIPNLKIL</sequence>
<gene>
    <name evidence="11" type="ORF">ILEXP_LOCUS38052</name>
</gene>
<dbReference type="Pfam" id="PF00560">
    <property type="entry name" value="LRR_1"/>
    <property type="match status" value="3"/>
</dbReference>
<evidence type="ECO:0000256" key="5">
    <source>
        <dbReference type="ARBA" id="ARBA00022737"/>
    </source>
</evidence>
<dbReference type="Pfam" id="PF08263">
    <property type="entry name" value="LRRNT_2"/>
    <property type="match status" value="1"/>
</dbReference>
<comment type="subcellular location">
    <subcellularLocation>
        <location evidence="1">Membrane</location>
        <topology evidence="1">Single-pass type I membrane protein</topology>
    </subcellularLocation>
</comment>
<evidence type="ECO:0000259" key="10">
    <source>
        <dbReference type="Pfam" id="PF08263"/>
    </source>
</evidence>
<evidence type="ECO:0000256" key="6">
    <source>
        <dbReference type="ARBA" id="ARBA00022989"/>
    </source>
</evidence>
<keyword evidence="7" id="KW-0472">Membrane</keyword>
<accession>A0ABC8TGR4</accession>
<organism evidence="11 12">
    <name type="scientific">Ilex paraguariensis</name>
    <name type="common">yerba mate</name>
    <dbReference type="NCBI Taxonomy" id="185542"/>
    <lineage>
        <taxon>Eukaryota</taxon>
        <taxon>Viridiplantae</taxon>
        <taxon>Streptophyta</taxon>
        <taxon>Embryophyta</taxon>
        <taxon>Tracheophyta</taxon>
        <taxon>Spermatophyta</taxon>
        <taxon>Magnoliopsida</taxon>
        <taxon>eudicotyledons</taxon>
        <taxon>Gunneridae</taxon>
        <taxon>Pentapetalae</taxon>
        <taxon>asterids</taxon>
        <taxon>campanulids</taxon>
        <taxon>Aquifoliales</taxon>
        <taxon>Aquifoliaceae</taxon>
        <taxon>Ilex</taxon>
    </lineage>
</organism>
<proteinExistence type="predicted"/>
<keyword evidence="5" id="KW-0677">Repeat</keyword>
<feature type="signal peptide" evidence="9">
    <location>
        <begin position="1"/>
        <end position="32"/>
    </location>
</feature>
<feature type="domain" description="Leucine-rich repeat-containing N-terminal plant-type" evidence="10">
    <location>
        <begin position="32"/>
        <end position="72"/>
    </location>
</feature>
<dbReference type="EMBL" id="CAUOFW020005125">
    <property type="protein sequence ID" value="CAK9168649.1"/>
    <property type="molecule type" value="Genomic_DNA"/>
</dbReference>
<dbReference type="InterPro" id="IPR001611">
    <property type="entry name" value="Leu-rich_rpt"/>
</dbReference>
<evidence type="ECO:0000313" key="11">
    <source>
        <dbReference type="EMBL" id="CAK9168649.1"/>
    </source>
</evidence>
<dbReference type="GO" id="GO:0016020">
    <property type="term" value="C:membrane"/>
    <property type="evidence" value="ECO:0007669"/>
    <property type="project" value="UniProtKB-SubCell"/>
</dbReference>